<gene>
    <name evidence="1" type="ORF">Metal_1506</name>
</gene>
<dbReference type="EMBL" id="CM001475">
    <property type="protein sequence ID" value="EIC29290.1"/>
    <property type="molecule type" value="Genomic_DNA"/>
</dbReference>
<evidence type="ECO:0000313" key="1">
    <source>
        <dbReference type="EMBL" id="EIC29290.1"/>
    </source>
</evidence>
<name>H8GKW8_METAL</name>
<organism evidence="1 2">
    <name type="scientific">Methylomicrobium album BG8</name>
    <dbReference type="NCBI Taxonomy" id="686340"/>
    <lineage>
        <taxon>Bacteria</taxon>
        <taxon>Pseudomonadati</taxon>
        <taxon>Pseudomonadota</taxon>
        <taxon>Gammaproteobacteria</taxon>
        <taxon>Methylococcales</taxon>
        <taxon>Methylococcaceae</taxon>
        <taxon>Methylomicrobium</taxon>
    </lineage>
</organism>
<dbReference type="RefSeq" id="WP_005371037.1">
    <property type="nucleotide sequence ID" value="NZ_CM001475.1"/>
</dbReference>
<proteinExistence type="predicted"/>
<keyword evidence="2" id="KW-1185">Reference proteome</keyword>
<dbReference type="STRING" id="686340.Metal_1506"/>
<dbReference type="Proteomes" id="UP000005090">
    <property type="component" value="Chromosome"/>
</dbReference>
<reference evidence="1 2" key="1">
    <citation type="journal article" date="2013" name="Genome Announc.">
        <title>Genome Sequence of the Obligate Gammaproteobacterial Methanotroph Methylomicrobium album Strain BG8.</title>
        <authorList>
            <person name="Kits K.D."/>
            <person name="Kalyuzhnaya M.G."/>
            <person name="Klotz M.G."/>
            <person name="Jetten M.S."/>
            <person name="Op den Camp H.J."/>
            <person name="Vuilleumier S."/>
            <person name="Bringel F."/>
            <person name="Dispirito A.A."/>
            <person name="Murrell J.C."/>
            <person name="Bruce D."/>
            <person name="Cheng J.F."/>
            <person name="Copeland A."/>
            <person name="Goodwin L."/>
            <person name="Hauser L."/>
            <person name="Lajus A."/>
            <person name="Land M.L."/>
            <person name="Lapidus A."/>
            <person name="Lucas S."/>
            <person name="Medigue C."/>
            <person name="Pitluck S."/>
            <person name="Woyke T."/>
            <person name="Zeytun A."/>
            <person name="Stein L.Y."/>
        </authorList>
    </citation>
    <scope>NUCLEOTIDE SEQUENCE [LARGE SCALE GENOMIC DNA]</scope>
    <source>
        <strain evidence="1 2">BG8</strain>
    </source>
</reference>
<dbReference type="HOGENOM" id="CLU_2807470_0_0_6"/>
<accession>H8GKW8</accession>
<protein>
    <submittedName>
        <fullName evidence="1">Uncharacterized protein</fullName>
    </submittedName>
</protein>
<sequence>MCDKKNSNDNRRKRKQPLADTLIPNAVKLSRHLGTDCRDPDYRDVLKLAIPGAWIPAFLAGMTNSSS</sequence>
<evidence type="ECO:0000313" key="2">
    <source>
        <dbReference type="Proteomes" id="UP000005090"/>
    </source>
</evidence>
<dbReference type="AlphaFoldDB" id="H8GKW8"/>